<dbReference type="Gene3D" id="3.20.80.10">
    <property type="entry name" value="Regulatory factor, effector binding domain"/>
    <property type="match status" value="1"/>
</dbReference>
<evidence type="ECO:0000259" key="1">
    <source>
        <dbReference type="Pfam" id="PF06445"/>
    </source>
</evidence>
<dbReference type="EMBL" id="NBWU01000001">
    <property type="protein sequence ID" value="PCE66465.1"/>
    <property type="molecule type" value="Genomic_DNA"/>
</dbReference>
<reference evidence="2 3" key="1">
    <citation type="submission" date="2017-04" db="EMBL/GenBank/DDBJ databases">
        <title>A new member of the family Flavobacteriaceae isolated from ascidians.</title>
        <authorList>
            <person name="Chen L."/>
        </authorList>
    </citation>
    <scope>NUCLEOTIDE SEQUENCE [LARGE SCALE GENOMIC DNA]</scope>
    <source>
        <strain evidence="2 3">HQA918</strain>
    </source>
</reference>
<protein>
    <recommendedName>
        <fullName evidence="1">GyrI-like small molecule binding domain-containing protein</fullName>
    </recommendedName>
</protein>
<dbReference type="InterPro" id="IPR008319">
    <property type="entry name" value="GyrI-like_CCH_Lin2189-like"/>
</dbReference>
<name>A0A2A4GFA6_9FLAO</name>
<gene>
    <name evidence="2" type="ORF">B7P33_03990</name>
</gene>
<dbReference type="SUPFAM" id="SSF55136">
    <property type="entry name" value="Probable bacterial effector-binding domain"/>
    <property type="match status" value="1"/>
</dbReference>
<evidence type="ECO:0000313" key="2">
    <source>
        <dbReference type="EMBL" id="PCE66465.1"/>
    </source>
</evidence>
<dbReference type="Proteomes" id="UP000219559">
    <property type="component" value="Unassembled WGS sequence"/>
</dbReference>
<comment type="caution">
    <text evidence="2">The sequence shown here is derived from an EMBL/GenBank/DDBJ whole genome shotgun (WGS) entry which is preliminary data.</text>
</comment>
<dbReference type="RefSeq" id="WP_097441987.1">
    <property type="nucleotide sequence ID" value="NZ_NBWU01000001.1"/>
</dbReference>
<sequence length="210" mass="24455">MKHEWRKKEKSLYLPKAKPEWVSLPAMRFLSISGEGSPESPAFSETIQALFAASYAVKMSLKKEKHPPMGYSDYTVYPLEGVWSLHETAQKTFTGKVNKNDLVYTLMIRQPDFVPEEYLRTKIAETIERKSIPFLELLKVEQITEGPCVQMLHLGPFETEAKSFAQMEAFTETQGLIRKYKWHREIYLSDFRKVPKEKLKTVLRFSVEEV</sequence>
<dbReference type="Pfam" id="PF06445">
    <property type="entry name" value="GyrI-like"/>
    <property type="match status" value="1"/>
</dbReference>
<dbReference type="InterPro" id="IPR029442">
    <property type="entry name" value="GyrI-like"/>
</dbReference>
<dbReference type="OrthoDB" id="4772335at2"/>
<dbReference type="AlphaFoldDB" id="A0A2A4GFA6"/>
<proteinExistence type="predicted"/>
<organism evidence="2 3">
    <name type="scientific">Sediminicola luteus</name>
    <dbReference type="NCBI Taxonomy" id="319238"/>
    <lineage>
        <taxon>Bacteria</taxon>
        <taxon>Pseudomonadati</taxon>
        <taxon>Bacteroidota</taxon>
        <taxon>Flavobacteriia</taxon>
        <taxon>Flavobacteriales</taxon>
        <taxon>Flavobacteriaceae</taxon>
        <taxon>Sediminicola</taxon>
    </lineage>
</organism>
<accession>A0A2A4GFA6</accession>
<evidence type="ECO:0000313" key="3">
    <source>
        <dbReference type="Proteomes" id="UP000219559"/>
    </source>
</evidence>
<feature type="domain" description="GyrI-like small molecule binding" evidence="1">
    <location>
        <begin position="96"/>
        <end position="203"/>
    </location>
</feature>
<dbReference type="PIRSF" id="PIRSF031644">
    <property type="entry name" value="UCP031644"/>
    <property type="match status" value="1"/>
</dbReference>
<keyword evidence="3" id="KW-1185">Reference proteome</keyword>
<dbReference type="InterPro" id="IPR011256">
    <property type="entry name" value="Reg_factor_effector_dom_sf"/>
</dbReference>